<organism evidence="1 2">
    <name type="scientific">Thiothrix nivea (strain ATCC 35100 / DSM 5205 / JP2)</name>
    <dbReference type="NCBI Taxonomy" id="870187"/>
    <lineage>
        <taxon>Bacteria</taxon>
        <taxon>Pseudomonadati</taxon>
        <taxon>Pseudomonadota</taxon>
        <taxon>Gammaproteobacteria</taxon>
        <taxon>Thiotrichales</taxon>
        <taxon>Thiotrichaceae</taxon>
        <taxon>Thiothrix</taxon>
    </lineage>
</organism>
<dbReference type="EMBL" id="JH651384">
    <property type="protein sequence ID" value="EIJ33315.1"/>
    <property type="molecule type" value="Genomic_DNA"/>
</dbReference>
<dbReference type="AlphaFoldDB" id="A0A656HE56"/>
<name>A0A656HE56_THINJ</name>
<evidence type="ECO:0000313" key="1">
    <source>
        <dbReference type="EMBL" id="EIJ33315.1"/>
    </source>
</evidence>
<dbReference type="Proteomes" id="UP000005317">
    <property type="component" value="Unassembled WGS sequence"/>
</dbReference>
<protein>
    <submittedName>
        <fullName evidence="1">Uncharacterized protein</fullName>
    </submittedName>
</protein>
<keyword evidence="2" id="KW-1185">Reference proteome</keyword>
<dbReference type="RefSeq" id="WP_002707269.1">
    <property type="nucleotide sequence ID" value="NZ_JH651384.1"/>
</dbReference>
<proteinExistence type="predicted"/>
<evidence type="ECO:0000313" key="2">
    <source>
        <dbReference type="Proteomes" id="UP000005317"/>
    </source>
</evidence>
<sequence length="281" mass="28503" precursor="true">MPKITLPTALQAAEMRTYTDSNGYHSQTTVPVELLPVTTGTLAAVNATVNTDITDAASVSVVITGTLSMTIAFEVSIDGTTWVPINLVNSSTMIAGTSTGAITAGNIGFSGSVVGWRKFRVKASAFVSGSATVSISPAGASASSMVSALLPQFTPTNPLPVKQDSSGLSVTATSTAGAAVTLTLPAAGSGLYHYIDAIEINLYNTAARTGSATPISVTSTNIPGAPSWIFPTAGNIGEIERYNQSATYRIKSTAANTASTLVCPAVTGGLWKATVVYATGA</sequence>
<accession>A0A656HE56</accession>
<reference evidence="2" key="1">
    <citation type="journal article" date="2011" name="Stand. Genomic Sci.">
        <title>Genome sequence of the filamentous, gliding Thiothrix nivea neotype strain (JP2(T)).</title>
        <authorList>
            <person name="Lapidus A."/>
            <person name="Nolan M."/>
            <person name="Lucas S."/>
            <person name="Glavina Del Rio T."/>
            <person name="Tice H."/>
            <person name="Cheng J.F."/>
            <person name="Tapia R."/>
            <person name="Han C."/>
            <person name="Goodwin L."/>
            <person name="Pitluck S."/>
            <person name="Liolios K."/>
            <person name="Pagani I."/>
            <person name="Ivanova N."/>
            <person name="Huntemann M."/>
            <person name="Mavromatis K."/>
            <person name="Mikhailova N."/>
            <person name="Pati A."/>
            <person name="Chen A."/>
            <person name="Palaniappan K."/>
            <person name="Land M."/>
            <person name="Brambilla E.M."/>
            <person name="Rohde M."/>
            <person name="Abt B."/>
            <person name="Verbarg S."/>
            <person name="Goker M."/>
            <person name="Bristow J."/>
            <person name="Eisen J.A."/>
            <person name="Markowitz V."/>
            <person name="Hugenholtz P."/>
            <person name="Kyrpides N.C."/>
            <person name="Klenk H.P."/>
            <person name="Woyke T."/>
        </authorList>
    </citation>
    <scope>NUCLEOTIDE SEQUENCE [LARGE SCALE GENOMIC DNA]</scope>
    <source>
        <strain evidence="2">ATCC 35100 / DSM 5205 / JP2</strain>
    </source>
</reference>
<gene>
    <name evidence="1" type="ORF">Thini_0678</name>
</gene>